<protein>
    <submittedName>
        <fullName evidence="2">Uncharacterized protein</fullName>
    </submittedName>
</protein>
<sequence>MALKHLIIDYFIKLTRNFLVEIDPRQIHYAGYLGKLTVSGALRDLTMDNLNIFWKSAIKNQQKWYEKVPKQLLKKPGRQALQYSLLTQVPTLF</sequence>
<evidence type="ECO:0000313" key="1">
    <source>
        <dbReference type="Proteomes" id="UP000887565"/>
    </source>
</evidence>
<dbReference type="Proteomes" id="UP000887565">
    <property type="component" value="Unplaced"/>
</dbReference>
<accession>A0A915HLX1</accession>
<evidence type="ECO:0000313" key="2">
    <source>
        <dbReference type="WBParaSite" id="nRc.2.0.1.t02480-RA"/>
    </source>
</evidence>
<proteinExistence type="predicted"/>
<dbReference type="AlphaFoldDB" id="A0A915HLX1"/>
<keyword evidence="1" id="KW-1185">Reference proteome</keyword>
<dbReference type="WBParaSite" id="nRc.2.0.1.t02480-RA">
    <property type="protein sequence ID" value="nRc.2.0.1.t02480-RA"/>
    <property type="gene ID" value="nRc.2.0.1.g02480"/>
</dbReference>
<organism evidence="1 2">
    <name type="scientific">Romanomermis culicivorax</name>
    <name type="common">Nematode worm</name>
    <dbReference type="NCBI Taxonomy" id="13658"/>
    <lineage>
        <taxon>Eukaryota</taxon>
        <taxon>Metazoa</taxon>
        <taxon>Ecdysozoa</taxon>
        <taxon>Nematoda</taxon>
        <taxon>Enoplea</taxon>
        <taxon>Dorylaimia</taxon>
        <taxon>Mermithida</taxon>
        <taxon>Mermithoidea</taxon>
        <taxon>Mermithidae</taxon>
        <taxon>Romanomermis</taxon>
    </lineage>
</organism>
<name>A0A915HLX1_ROMCU</name>
<reference evidence="2" key="1">
    <citation type="submission" date="2022-11" db="UniProtKB">
        <authorList>
            <consortium name="WormBaseParasite"/>
        </authorList>
    </citation>
    <scope>IDENTIFICATION</scope>
</reference>